<dbReference type="InterPro" id="IPR006694">
    <property type="entry name" value="Fatty_acid_hydroxylase"/>
</dbReference>
<accession>A0A846X137</accession>
<dbReference type="GO" id="GO:0005506">
    <property type="term" value="F:iron ion binding"/>
    <property type="evidence" value="ECO:0007669"/>
    <property type="project" value="InterPro"/>
</dbReference>
<dbReference type="GO" id="GO:0016020">
    <property type="term" value="C:membrane"/>
    <property type="evidence" value="ECO:0007669"/>
    <property type="project" value="GOC"/>
</dbReference>
<evidence type="ECO:0000256" key="1">
    <source>
        <dbReference type="ARBA" id="ARBA00004127"/>
    </source>
</evidence>
<dbReference type="AlphaFoldDB" id="A0A846X137"/>
<reference evidence="9 10" key="1">
    <citation type="submission" date="2020-04" db="EMBL/GenBank/DDBJ databases">
        <title>MicrobeNet Type strains.</title>
        <authorList>
            <person name="Nicholson A.C."/>
        </authorList>
    </citation>
    <scope>NUCLEOTIDE SEQUENCE [LARGE SCALE GENOMIC DNA]</scope>
    <source>
        <strain evidence="9 10">DSM 44113</strain>
    </source>
</reference>
<dbReference type="RefSeq" id="WP_168545038.1">
    <property type="nucleotide sequence ID" value="NZ_BAAAKS010000040.1"/>
</dbReference>
<evidence type="ECO:0000256" key="4">
    <source>
        <dbReference type="ARBA" id="ARBA00023002"/>
    </source>
</evidence>
<comment type="caution">
    <text evidence="9">The sequence shown here is derived from an EMBL/GenBank/DDBJ whole genome shotgun (WGS) entry which is preliminary data.</text>
</comment>
<dbReference type="GO" id="GO:0008610">
    <property type="term" value="P:lipid biosynthetic process"/>
    <property type="evidence" value="ECO:0007669"/>
    <property type="project" value="InterPro"/>
</dbReference>
<keyword evidence="5" id="KW-0443">Lipid metabolism</keyword>
<protein>
    <submittedName>
        <fullName evidence="9">Sterol desaturase family protein</fullName>
    </submittedName>
</protein>
<dbReference type="PANTHER" id="PTHR21624">
    <property type="entry name" value="STEROL DESATURASE-RELATED PROTEIN"/>
    <property type="match status" value="1"/>
</dbReference>
<keyword evidence="3 7" id="KW-1133">Transmembrane helix</keyword>
<gene>
    <name evidence="9" type="ORF">HF999_06225</name>
</gene>
<keyword evidence="2 7" id="KW-0812">Transmembrane</keyword>
<evidence type="ECO:0000256" key="6">
    <source>
        <dbReference type="ARBA" id="ARBA00023136"/>
    </source>
</evidence>
<evidence type="ECO:0000256" key="5">
    <source>
        <dbReference type="ARBA" id="ARBA00023098"/>
    </source>
</evidence>
<proteinExistence type="predicted"/>
<organism evidence="9 10">
    <name type="scientific">Tsukamurella spumae</name>
    <dbReference type="NCBI Taxonomy" id="44753"/>
    <lineage>
        <taxon>Bacteria</taxon>
        <taxon>Bacillati</taxon>
        <taxon>Actinomycetota</taxon>
        <taxon>Actinomycetes</taxon>
        <taxon>Mycobacteriales</taxon>
        <taxon>Tsukamurellaceae</taxon>
        <taxon>Tsukamurella</taxon>
    </lineage>
</organism>
<feature type="domain" description="Fatty acid hydroxylase" evidence="8">
    <location>
        <begin position="83"/>
        <end position="216"/>
    </location>
</feature>
<dbReference type="GO" id="GO:0050479">
    <property type="term" value="F:glyceryl-ether monooxygenase activity"/>
    <property type="evidence" value="ECO:0007669"/>
    <property type="project" value="TreeGrafter"/>
</dbReference>
<evidence type="ECO:0000256" key="3">
    <source>
        <dbReference type="ARBA" id="ARBA00022989"/>
    </source>
</evidence>
<evidence type="ECO:0000259" key="8">
    <source>
        <dbReference type="Pfam" id="PF04116"/>
    </source>
</evidence>
<name>A0A846X137_9ACTN</name>
<dbReference type="GO" id="GO:0012505">
    <property type="term" value="C:endomembrane system"/>
    <property type="evidence" value="ECO:0007669"/>
    <property type="project" value="UniProtKB-SubCell"/>
</dbReference>
<evidence type="ECO:0000256" key="2">
    <source>
        <dbReference type="ARBA" id="ARBA00022692"/>
    </source>
</evidence>
<dbReference type="PANTHER" id="PTHR21624:SF1">
    <property type="entry name" value="ALKYLGLYCEROL MONOOXYGENASE"/>
    <property type="match status" value="1"/>
</dbReference>
<keyword evidence="10" id="KW-1185">Reference proteome</keyword>
<dbReference type="Pfam" id="PF04116">
    <property type="entry name" value="FA_hydroxylase"/>
    <property type="match status" value="1"/>
</dbReference>
<dbReference type="GO" id="GO:0006643">
    <property type="term" value="P:membrane lipid metabolic process"/>
    <property type="evidence" value="ECO:0007669"/>
    <property type="project" value="TreeGrafter"/>
</dbReference>
<evidence type="ECO:0000313" key="9">
    <source>
        <dbReference type="EMBL" id="NKY17962.1"/>
    </source>
</evidence>
<dbReference type="Proteomes" id="UP000582646">
    <property type="component" value="Unassembled WGS sequence"/>
</dbReference>
<feature type="transmembrane region" description="Helical" evidence="7">
    <location>
        <begin position="6"/>
        <end position="23"/>
    </location>
</feature>
<feature type="transmembrane region" description="Helical" evidence="7">
    <location>
        <begin position="80"/>
        <end position="97"/>
    </location>
</feature>
<dbReference type="EMBL" id="JAAXOQ010000006">
    <property type="protein sequence ID" value="NKY17962.1"/>
    <property type="molecule type" value="Genomic_DNA"/>
</dbReference>
<keyword evidence="4" id="KW-0560">Oxidoreductase</keyword>
<sequence>MFDIILPAIPVFVVLLVVEYLSFRLRPDDHELGYDIRDSRTSLTMGIGNVVINIGWKMVSLVVLAAAFMISPFSLSPTNPLTWVILFFADDFLYYWFHRTHHTIRILWASHVVHHSSRYFNFSTALRQTWTPFTYLPYWIPLALLGMPPWMIMLQQSISLIYQFFIHTERVGKLWRPIEFVLNTPSHHRVHHGSNAQYLDRNYGGIMIIWDRLFGTFEAEGERVVYGLTKNIDTYNPVKVATHEYAAIYHDMRGASNWRDRYGYLVRGPGWVPQSTAEAAAAESASK</sequence>
<evidence type="ECO:0000256" key="7">
    <source>
        <dbReference type="SAM" id="Phobius"/>
    </source>
</evidence>
<keyword evidence="6 7" id="KW-0472">Membrane</keyword>
<feature type="transmembrane region" description="Helical" evidence="7">
    <location>
        <begin position="43"/>
        <end position="68"/>
    </location>
</feature>
<comment type="subcellular location">
    <subcellularLocation>
        <location evidence="1">Endomembrane system</location>
        <topology evidence="1">Multi-pass membrane protein</topology>
    </subcellularLocation>
</comment>
<dbReference type="InterPro" id="IPR051689">
    <property type="entry name" value="Sterol_desaturase/TMEM195"/>
</dbReference>
<evidence type="ECO:0000313" key="10">
    <source>
        <dbReference type="Proteomes" id="UP000582646"/>
    </source>
</evidence>